<accession>A0AA37SQU3</accession>
<protein>
    <recommendedName>
        <fullName evidence="2">PDZ domain-containing protein</fullName>
    </recommendedName>
</protein>
<comment type="caution">
    <text evidence="3">The sequence shown here is derived from an EMBL/GenBank/DDBJ whole genome shotgun (WGS) entry which is preliminary data.</text>
</comment>
<dbReference type="AlphaFoldDB" id="A0AA37SQU3"/>
<dbReference type="InterPro" id="IPR036034">
    <property type="entry name" value="PDZ_sf"/>
</dbReference>
<evidence type="ECO:0000256" key="1">
    <source>
        <dbReference type="SAM" id="SignalP"/>
    </source>
</evidence>
<keyword evidence="4" id="KW-1185">Reference proteome</keyword>
<keyword evidence="1" id="KW-0732">Signal</keyword>
<dbReference type="RefSeq" id="WP_235294441.1">
    <property type="nucleotide sequence ID" value="NZ_BSOH01000015.1"/>
</dbReference>
<dbReference type="Pfam" id="PF13180">
    <property type="entry name" value="PDZ_2"/>
    <property type="match status" value="1"/>
</dbReference>
<evidence type="ECO:0000259" key="2">
    <source>
        <dbReference type="PROSITE" id="PS50106"/>
    </source>
</evidence>
<reference evidence="3" key="1">
    <citation type="journal article" date="2014" name="Int. J. Syst. Evol. Microbiol.">
        <title>Complete genome sequence of Corynebacterium casei LMG S-19264T (=DSM 44701T), isolated from a smear-ripened cheese.</title>
        <authorList>
            <consortium name="US DOE Joint Genome Institute (JGI-PGF)"/>
            <person name="Walter F."/>
            <person name="Albersmeier A."/>
            <person name="Kalinowski J."/>
            <person name="Ruckert C."/>
        </authorList>
    </citation>
    <scope>NUCLEOTIDE SEQUENCE</scope>
    <source>
        <strain evidence="3">NBRC 108769</strain>
    </source>
</reference>
<dbReference type="InterPro" id="IPR001478">
    <property type="entry name" value="PDZ"/>
</dbReference>
<name>A0AA37SQU3_9BACT</name>
<dbReference type="SUPFAM" id="SSF50156">
    <property type="entry name" value="PDZ domain-like"/>
    <property type="match status" value="1"/>
</dbReference>
<dbReference type="PROSITE" id="PS50106">
    <property type="entry name" value="PDZ"/>
    <property type="match status" value="1"/>
</dbReference>
<reference evidence="3" key="2">
    <citation type="submission" date="2023-01" db="EMBL/GenBank/DDBJ databases">
        <title>Draft genome sequence of Portibacter lacus strain NBRC 108769.</title>
        <authorList>
            <person name="Sun Q."/>
            <person name="Mori K."/>
        </authorList>
    </citation>
    <scope>NUCLEOTIDE SEQUENCE</scope>
    <source>
        <strain evidence="3">NBRC 108769</strain>
    </source>
</reference>
<proteinExistence type="predicted"/>
<dbReference type="EMBL" id="BSOH01000015">
    <property type="protein sequence ID" value="GLR18130.1"/>
    <property type="molecule type" value="Genomic_DNA"/>
</dbReference>
<evidence type="ECO:0000313" key="4">
    <source>
        <dbReference type="Proteomes" id="UP001156666"/>
    </source>
</evidence>
<dbReference type="Gene3D" id="2.30.42.10">
    <property type="match status" value="1"/>
</dbReference>
<feature type="domain" description="PDZ" evidence="2">
    <location>
        <begin position="146"/>
        <end position="216"/>
    </location>
</feature>
<organism evidence="3 4">
    <name type="scientific">Portibacter lacus</name>
    <dbReference type="NCBI Taxonomy" id="1099794"/>
    <lineage>
        <taxon>Bacteria</taxon>
        <taxon>Pseudomonadati</taxon>
        <taxon>Bacteroidota</taxon>
        <taxon>Saprospiria</taxon>
        <taxon>Saprospirales</taxon>
        <taxon>Haliscomenobacteraceae</taxon>
        <taxon>Portibacter</taxon>
    </lineage>
</organism>
<dbReference type="SMART" id="SM00228">
    <property type="entry name" value="PDZ"/>
    <property type="match status" value="1"/>
</dbReference>
<dbReference type="Proteomes" id="UP001156666">
    <property type="component" value="Unassembled WGS sequence"/>
</dbReference>
<evidence type="ECO:0000313" key="3">
    <source>
        <dbReference type="EMBL" id="GLR18130.1"/>
    </source>
</evidence>
<feature type="signal peptide" evidence="1">
    <location>
        <begin position="1"/>
        <end position="22"/>
    </location>
</feature>
<sequence length="234" mass="26381">MKLLNFASILVFLFFFCFASNAQKVEETKIEVIEKTTDANGNVVTHKIVKTGDEAKEYIKQKKKELGVDVEMDGKTKTIRKEVSVEVNEEDSSNSKQIRVKIIDDEGNEQELEWDGDGQMPEKMKKYIEEDNVDIDVVETTDGNIRVEVISNEKPRLGVFPENHVDGVEIKEVIKDSAADKAGLQKGDIIFKINDKTIGSTLQLTDRLKNLSSEESSIIHYLRNGEIKSTSVNL</sequence>
<feature type="chain" id="PRO_5041447936" description="PDZ domain-containing protein" evidence="1">
    <location>
        <begin position="23"/>
        <end position="234"/>
    </location>
</feature>
<gene>
    <name evidence="3" type="ORF">GCM10007940_27450</name>
</gene>